<name>A0A177CG63_9PLEO</name>
<gene>
    <name evidence="4" type="ORF">CC84DRAFT_1146153</name>
</gene>
<dbReference type="PANTHER" id="PTHR22789:SF0">
    <property type="entry name" value="3-OXO-TETRONATE 4-PHOSPHATE DECARBOXYLASE-RELATED"/>
    <property type="match status" value="1"/>
</dbReference>
<dbReference type="SMART" id="SM01007">
    <property type="entry name" value="Aldolase_II"/>
    <property type="match status" value="1"/>
</dbReference>
<reference evidence="4 5" key="1">
    <citation type="submission" date="2016-05" db="EMBL/GenBank/DDBJ databases">
        <title>Comparative analysis of secretome profiles of manganese(II)-oxidizing ascomycete fungi.</title>
        <authorList>
            <consortium name="DOE Joint Genome Institute"/>
            <person name="Zeiner C.A."/>
            <person name="Purvine S.O."/>
            <person name="Zink E.M."/>
            <person name="Wu S."/>
            <person name="Pasa-Tolic L."/>
            <person name="Chaput D.L."/>
            <person name="Haridas S."/>
            <person name="Grigoriev I.V."/>
            <person name="Santelli C.M."/>
            <person name="Hansel C.M."/>
        </authorList>
    </citation>
    <scope>NUCLEOTIDE SEQUENCE [LARGE SCALE GENOMIC DNA]</scope>
    <source>
        <strain evidence="4 5">AP3s5-JAC2a</strain>
    </source>
</reference>
<dbReference type="InParanoid" id="A0A177CG63"/>
<dbReference type="Pfam" id="PF00596">
    <property type="entry name" value="Aldolase_II"/>
    <property type="match status" value="1"/>
</dbReference>
<keyword evidence="1" id="KW-0479">Metal-binding</keyword>
<dbReference type="GO" id="GO:0005829">
    <property type="term" value="C:cytosol"/>
    <property type="evidence" value="ECO:0007669"/>
    <property type="project" value="TreeGrafter"/>
</dbReference>
<dbReference type="OrthoDB" id="2932980at2759"/>
<dbReference type="SUPFAM" id="SSF53639">
    <property type="entry name" value="AraD/HMP-PK domain-like"/>
    <property type="match status" value="1"/>
</dbReference>
<protein>
    <recommendedName>
        <fullName evidence="3">Class II aldolase/adducin N-terminal domain-containing protein</fullName>
    </recommendedName>
</protein>
<dbReference type="GO" id="GO:0046872">
    <property type="term" value="F:metal ion binding"/>
    <property type="evidence" value="ECO:0007669"/>
    <property type="project" value="UniProtKB-KW"/>
</dbReference>
<dbReference type="Proteomes" id="UP000077069">
    <property type="component" value="Unassembled WGS sequence"/>
</dbReference>
<feature type="domain" description="Class II aldolase/adducin N-terminal" evidence="3">
    <location>
        <begin position="9"/>
        <end position="207"/>
    </location>
</feature>
<evidence type="ECO:0000259" key="3">
    <source>
        <dbReference type="SMART" id="SM01007"/>
    </source>
</evidence>
<dbReference type="Gene3D" id="3.40.225.10">
    <property type="entry name" value="Class II aldolase/adducin N-terminal domain"/>
    <property type="match status" value="1"/>
</dbReference>
<dbReference type="PANTHER" id="PTHR22789">
    <property type="entry name" value="FUCULOSE PHOSPHATE ALDOLASE"/>
    <property type="match status" value="1"/>
</dbReference>
<dbReference type="RefSeq" id="XP_018036586.1">
    <property type="nucleotide sequence ID" value="XM_018176546.1"/>
</dbReference>
<dbReference type="GO" id="GO:0016832">
    <property type="term" value="F:aldehyde-lyase activity"/>
    <property type="evidence" value="ECO:0007669"/>
    <property type="project" value="TreeGrafter"/>
</dbReference>
<dbReference type="InterPro" id="IPR050197">
    <property type="entry name" value="Aldolase_class_II_sugar_metab"/>
</dbReference>
<dbReference type="GO" id="GO:0019323">
    <property type="term" value="P:pentose catabolic process"/>
    <property type="evidence" value="ECO:0007669"/>
    <property type="project" value="TreeGrafter"/>
</dbReference>
<dbReference type="InterPro" id="IPR001303">
    <property type="entry name" value="Aldolase_II/adducin_N"/>
</dbReference>
<sequence length="268" mass="29412">MVNLTATLASLIAANHILDYLDVLDPFGHISVRNPNNNNTFFIALQMGAGVVSSLQDIGEYLILDGSGVNGTESGYAERYIHSEVLKRYPDVNAVVHSHNEDVLPYTITGSVSLEPTYHMAGFLGNHVPNFDIQSVYNGTDPQDMLVNTPRLGAALAAVLGTNTSRPTSPLYTTALQRGHGFITTGSSIEQVTEFAYYATSSARVQTRAISLLSSSGMGSQNPQYLSVDERKDSKDMNIWIRYKPWRQWVYQSERSGMYRNGLGSPPV</sequence>
<proteinExistence type="predicted"/>
<keyword evidence="2" id="KW-0456">Lyase</keyword>
<organism evidence="4 5">
    <name type="scientific">Paraphaeosphaeria sporulosa</name>
    <dbReference type="NCBI Taxonomy" id="1460663"/>
    <lineage>
        <taxon>Eukaryota</taxon>
        <taxon>Fungi</taxon>
        <taxon>Dikarya</taxon>
        <taxon>Ascomycota</taxon>
        <taxon>Pezizomycotina</taxon>
        <taxon>Dothideomycetes</taxon>
        <taxon>Pleosporomycetidae</taxon>
        <taxon>Pleosporales</taxon>
        <taxon>Massarineae</taxon>
        <taxon>Didymosphaeriaceae</taxon>
        <taxon>Paraphaeosphaeria</taxon>
    </lineage>
</organism>
<evidence type="ECO:0000313" key="4">
    <source>
        <dbReference type="EMBL" id="OAG06221.1"/>
    </source>
</evidence>
<dbReference type="InterPro" id="IPR036409">
    <property type="entry name" value="Aldolase_II/adducin_N_sf"/>
</dbReference>
<evidence type="ECO:0000256" key="2">
    <source>
        <dbReference type="ARBA" id="ARBA00023239"/>
    </source>
</evidence>
<dbReference type="STRING" id="1460663.A0A177CG63"/>
<dbReference type="GeneID" id="28760032"/>
<accession>A0A177CG63</accession>
<evidence type="ECO:0000313" key="5">
    <source>
        <dbReference type="Proteomes" id="UP000077069"/>
    </source>
</evidence>
<dbReference type="EMBL" id="KV441552">
    <property type="protein sequence ID" value="OAG06221.1"/>
    <property type="molecule type" value="Genomic_DNA"/>
</dbReference>
<dbReference type="AlphaFoldDB" id="A0A177CG63"/>
<keyword evidence="5" id="KW-1185">Reference proteome</keyword>
<evidence type="ECO:0000256" key="1">
    <source>
        <dbReference type="ARBA" id="ARBA00022723"/>
    </source>
</evidence>